<dbReference type="InterPro" id="IPR017871">
    <property type="entry name" value="ABC_transporter-like_CS"/>
</dbReference>
<keyword evidence="8" id="KW-1185">Reference proteome</keyword>
<feature type="domain" description="ABC transporter" evidence="6">
    <location>
        <begin position="308"/>
        <end position="558"/>
    </location>
</feature>
<dbReference type="PANTHER" id="PTHR43776">
    <property type="entry name" value="TRANSPORT ATP-BINDING PROTEIN"/>
    <property type="match status" value="1"/>
</dbReference>
<dbReference type="NCBIfam" id="TIGR01727">
    <property type="entry name" value="oligo_HPY"/>
    <property type="match status" value="1"/>
</dbReference>
<dbReference type="InterPro" id="IPR013563">
    <property type="entry name" value="Oligopep_ABC_C"/>
</dbReference>
<dbReference type="InterPro" id="IPR003593">
    <property type="entry name" value="AAA+_ATPase"/>
</dbReference>
<dbReference type="PROSITE" id="PS00211">
    <property type="entry name" value="ABC_TRANSPORTER_1"/>
    <property type="match status" value="2"/>
</dbReference>
<evidence type="ECO:0000259" key="6">
    <source>
        <dbReference type="PROSITE" id="PS50893"/>
    </source>
</evidence>
<evidence type="ECO:0000256" key="5">
    <source>
        <dbReference type="SAM" id="MobiDB-lite"/>
    </source>
</evidence>
<dbReference type="PROSITE" id="PS50893">
    <property type="entry name" value="ABC_TRANSPORTER_2"/>
    <property type="match status" value="2"/>
</dbReference>
<dbReference type="PANTHER" id="PTHR43776:SF7">
    <property type="entry name" value="D,D-DIPEPTIDE TRANSPORT ATP-BINDING PROTEIN DDPF-RELATED"/>
    <property type="match status" value="1"/>
</dbReference>
<feature type="domain" description="ABC transporter" evidence="6">
    <location>
        <begin position="1"/>
        <end position="191"/>
    </location>
</feature>
<dbReference type="RefSeq" id="WP_259611417.1">
    <property type="nucleotide sequence ID" value="NZ_CP091139.2"/>
</dbReference>
<dbReference type="InterPro" id="IPR050319">
    <property type="entry name" value="ABC_transp_ATP-bind"/>
</dbReference>
<dbReference type="Pfam" id="PF00005">
    <property type="entry name" value="ABC_tran"/>
    <property type="match status" value="2"/>
</dbReference>
<sequence>MTGSARLGGTELVGLPEADMRRMRGDDIAMVFQDPTRSLNPTMSVGAQIVEAVRTKTAVDRKAAAERAVELLKLVRMPAPERRFHEYPHQLSGGMRQRVMIAIALASNPKVLIADEATTALDVTTQAQIMELLIDLQQRLGTAVVMISHDLGLAASYADEVLVMYAGRAVEHAATDLLFQNVRMPYTKALLGAIPQLTTRPHSLLTVIGGHPPDLGALPTGLRVPAALPACHRRVRGPARAGGARAGAQLRLLASGGARRRGRGRTGCRGGRRSAGRDIGRHEGRPGVSTAPGRPGEVETGRDDDVLLQVRNLVQEYVSRGPGGAKAGVVHAVSDVSFDLRAGRTLGIVGETGSGKSTLARAVIRVEKPKSGEVRFRGRELGGLSARELRKVHADIQMVYQDPFGSLNPRWRVEDVVAEPLLGHSRMSRERRRARVRELLDLVGLEPDVYLRRRPYELSGGQAQRVAIARAVALNPALIICDEAISSLDVLIQAQVLNLFEKLRAELGLSYVFIAHDLATVRQVSDQVAVMHLGKLAEIGPAEELYRAPRHPYTRALLDSIPGLDPVTGIARRPVPLAGEPPSPLAPPSGCRFRTRCPRAQERCAAETPVLTEHGPGHLTACHYPLDEPVVATPDSLRSRVRATGPAPEPALTSPPAR</sequence>
<feature type="compositionally biased region" description="Basic residues" evidence="5">
    <location>
        <begin position="258"/>
        <end position="274"/>
    </location>
</feature>
<evidence type="ECO:0000256" key="2">
    <source>
        <dbReference type="ARBA" id="ARBA00022448"/>
    </source>
</evidence>
<protein>
    <submittedName>
        <fullName evidence="7">ABC transporter ATP-binding protein</fullName>
    </submittedName>
</protein>
<dbReference type="GO" id="GO:0005524">
    <property type="term" value="F:ATP binding"/>
    <property type="evidence" value="ECO:0007669"/>
    <property type="project" value="UniProtKB-KW"/>
</dbReference>
<keyword evidence="2" id="KW-0813">Transport</keyword>
<dbReference type="NCBIfam" id="NF007739">
    <property type="entry name" value="PRK10419.1"/>
    <property type="match status" value="2"/>
</dbReference>
<comment type="similarity">
    <text evidence="1">Belongs to the ABC transporter superfamily.</text>
</comment>
<dbReference type="NCBIfam" id="NF008453">
    <property type="entry name" value="PRK11308.1"/>
    <property type="match status" value="2"/>
</dbReference>
<keyword evidence="3" id="KW-0547">Nucleotide-binding</keyword>
<dbReference type="Gene3D" id="3.40.50.300">
    <property type="entry name" value="P-loop containing nucleotide triphosphate hydrolases"/>
    <property type="match status" value="2"/>
</dbReference>
<dbReference type="InterPro" id="IPR003439">
    <property type="entry name" value="ABC_transporter-like_ATP-bd"/>
</dbReference>
<dbReference type="EMBL" id="CP091139">
    <property type="protein sequence ID" value="UUT34885.1"/>
    <property type="molecule type" value="Genomic_DNA"/>
</dbReference>
<proteinExistence type="inferred from homology"/>
<dbReference type="CDD" id="cd03257">
    <property type="entry name" value="ABC_NikE_OppD_transporters"/>
    <property type="match status" value="2"/>
</dbReference>
<feature type="region of interest" description="Disordered" evidence="5">
    <location>
        <begin position="637"/>
        <end position="658"/>
    </location>
</feature>
<dbReference type="SUPFAM" id="SSF52540">
    <property type="entry name" value="P-loop containing nucleoside triphosphate hydrolases"/>
    <property type="match status" value="2"/>
</dbReference>
<gene>
    <name evidence="7" type="ORF">L2X98_31235</name>
</gene>
<evidence type="ECO:0000313" key="7">
    <source>
        <dbReference type="EMBL" id="UUT34885.1"/>
    </source>
</evidence>
<dbReference type="InterPro" id="IPR027417">
    <property type="entry name" value="P-loop_NTPase"/>
</dbReference>
<feature type="region of interest" description="Disordered" evidence="5">
    <location>
        <begin position="258"/>
        <end position="300"/>
    </location>
</feature>
<dbReference type="Proteomes" id="UP001054811">
    <property type="component" value="Chromosome"/>
</dbReference>
<dbReference type="Pfam" id="PF08352">
    <property type="entry name" value="oligo_HPY"/>
    <property type="match status" value="2"/>
</dbReference>
<reference evidence="7" key="1">
    <citation type="submission" date="2022-01" db="EMBL/GenBank/DDBJ databases">
        <title>Microbacterium eymi and Microbacterium rhizovicinus sp. nov., isolated from the rhizospheric soil of Elymus tsukushiensis, a plant native to the Dokdo Islands, Republic of Korea.</title>
        <authorList>
            <person name="Hwang Y.J."/>
        </authorList>
    </citation>
    <scope>NUCLEOTIDE SEQUENCE</scope>
    <source>
        <strain evidence="7">KUDC0405</strain>
    </source>
</reference>
<evidence type="ECO:0000256" key="3">
    <source>
        <dbReference type="ARBA" id="ARBA00022741"/>
    </source>
</evidence>
<name>A0ABY5NI98_9MICO</name>
<evidence type="ECO:0000256" key="1">
    <source>
        <dbReference type="ARBA" id="ARBA00005417"/>
    </source>
</evidence>
<keyword evidence="4 7" id="KW-0067">ATP-binding</keyword>
<feature type="compositionally biased region" description="Basic and acidic residues" evidence="5">
    <location>
        <begin position="275"/>
        <end position="285"/>
    </location>
</feature>
<dbReference type="SMART" id="SM00382">
    <property type="entry name" value="AAA"/>
    <property type="match status" value="2"/>
</dbReference>
<organism evidence="7 8">
    <name type="scientific">Microbacterium elymi</name>
    <dbReference type="NCBI Taxonomy" id="2909587"/>
    <lineage>
        <taxon>Bacteria</taxon>
        <taxon>Bacillati</taxon>
        <taxon>Actinomycetota</taxon>
        <taxon>Actinomycetes</taxon>
        <taxon>Micrococcales</taxon>
        <taxon>Microbacteriaceae</taxon>
        <taxon>Microbacterium</taxon>
    </lineage>
</organism>
<evidence type="ECO:0000313" key="8">
    <source>
        <dbReference type="Proteomes" id="UP001054811"/>
    </source>
</evidence>
<evidence type="ECO:0000256" key="4">
    <source>
        <dbReference type="ARBA" id="ARBA00022840"/>
    </source>
</evidence>
<accession>A0ABY5NI98</accession>